<evidence type="ECO:0000256" key="4">
    <source>
        <dbReference type="ARBA" id="ARBA00049985"/>
    </source>
</evidence>
<dbReference type="NCBIfam" id="TIGR01188">
    <property type="entry name" value="drrA"/>
    <property type="match status" value="1"/>
</dbReference>
<dbReference type="SUPFAM" id="SSF52540">
    <property type="entry name" value="P-loop containing nucleoside triphosphate hydrolases"/>
    <property type="match status" value="1"/>
</dbReference>
<dbReference type="GO" id="GO:0005524">
    <property type="term" value="F:ATP binding"/>
    <property type="evidence" value="ECO:0007669"/>
    <property type="project" value="UniProtKB-KW"/>
</dbReference>
<comment type="subcellular location">
    <subcellularLocation>
        <location evidence="1">Cell membrane</location>
        <topology evidence="1">Peripheral membrane protein</topology>
        <orientation evidence="1">Cytoplasmic side</orientation>
    </subcellularLocation>
</comment>
<dbReference type="Pfam" id="PF00005">
    <property type="entry name" value="ABC_tran"/>
    <property type="match status" value="1"/>
</dbReference>
<dbReference type="AlphaFoldDB" id="A0A1J5SEW3"/>
<keyword evidence="2" id="KW-0547">Nucleotide-binding</keyword>
<accession>A0A1J5SEW3</accession>
<dbReference type="EMBL" id="MLJW01000043">
    <property type="protein sequence ID" value="OIR06459.1"/>
    <property type="molecule type" value="Genomic_DNA"/>
</dbReference>
<dbReference type="GO" id="GO:0005886">
    <property type="term" value="C:plasma membrane"/>
    <property type="evidence" value="ECO:0007669"/>
    <property type="project" value="UniProtKB-SubCell"/>
</dbReference>
<organism evidence="6">
    <name type="scientific">mine drainage metagenome</name>
    <dbReference type="NCBI Taxonomy" id="410659"/>
    <lineage>
        <taxon>unclassified sequences</taxon>
        <taxon>metagenomes</taxon>
        <taxon>ecological metagenomes</taxon>
    </lineage>
</organism>
<dbReference type="GO" id="GO:0043215">
    <property type="term" value="P:daunorubicin transport"/>
    <property type="evidence" value="ECO:0007669"/>
    <property type="project" value="InterPro"/>
</dbReference>
<dbReference type="PANTHER" id="PTHR43582:SF2">
    <property type="entry name" value="LINEARMYCIN RESISTANCE ATP-BINDING PROTEIN LNRL"/>
    <property type="match status" value="1"/>
</dbReference>
<dbReference type="InterPro" id="IPR017871">
    <property type="entry name" value="ABC_transporter-like_CS"/>
</dbReference>
<dbReference type="InterPro" id="IPR003439">
    <property type="entry name" value="ABC_transporter-like_ATP-bd"/>
</dbReference>
<gene>
    <name evidence="6" type="primary">drrA_8</name>
    <name evidence="6" type="ORF">GALL_113760</name>
</gene>
<evidence type="ECO:0000259" key="5">
    <source>
        <dbReference type="PROSITE" id="PS50893"/>
    </source>
</evidence>
<feature type="domain" description="ABC transporter" evidence="5">
    <location>
        <begin position="4"/>
        <end position="235"/>
    </location>
</feature>
<comment type="caution">
    <text evidence="6">The sequence shown here is derived from an EMBL/GenBank/DDBJ whole genome shotgun (WGS) entry which is preliminary data.</text>
</comment>
<dbReference type="PROSITE" id="PS00211">
    <property type="entry name" value="ABC_TRANSPORTER_1"/>
    <property type="match status" value="1"/>
</dbReference>
<evidence type="ECO:0000256" key="3">
    <source>
        <dbReference type="ARBA" id="ARBA00022840"/>
    </source>
</evidence>
<name>A0A1J5SEW3_9ZZZZ</name>
<proteinExistence type="inferred from homology"/>
<protein>
    <submittedName>
        <fullName evidence="6">Daunorubicin/doxorubicin resistance ATP-binding protein DrrA</fullName>
        <ecNumber evidence="6">3.6.3.-</ecNumber>
    </submittedName>
</protein>
<dbReference type="EC" id="3.6.3.-" evidence="6"/>
<keyword evidence="6" id="KW-0378">Hydrolase</keyword>
<dbReference type="SMART" id="SM00382">
    <property type="entry name" value="AAA"/>
    <property type="match status" value="1"/>
</dbReference>
<dbReference type="PROSITE" id="PS50893">
    <property type="entry name" value="ABC_TRANSPORTER_2"/>
    <property type="match status" value="1"/>
</dbReference>
<evidence type="ECO:0000256" key="1">
    <source>
        <dbReference type="ARBA" id="ARBA00004413"/>
    </source>
</evidence>
<dbReference type="InterPro" id="IPR005894">
    <property type="entry name" value="DrrA"/>
</dbReference>
<comment type="similarity">
    <text evidence="4">Belongs to the ABC transporter superfamily. Drug exporter-1 (DrugE1) (TC 3.A.1.105) family.</text>
</comment>
<reference evidence="6" key="1">
    <citation type="submission" date="2016-10" db="EMBL/GenBank/DDBJ databases">
        <title>Sequence of Gallionella enrichment culture.</title>
        <authorList>
            <person name="Poehlein A."/>
            <person name="Muehling M."/>
            <person name="Daniel R."/>
        </authorList>
    </citation>
    <scope>NUCLEOTIDE SEQUENCE</scope>
</reference>
<dbReference type="InterPro" id="IPR003593">
    <property type="entry name" value="AAA+_ATPase"/>
</dbReference>
<dbReference type="GO" id="GO:1900753">
    <property type="term" value="P:doxorubicin transport"/>
    <property type="evidence" value="ECO:0007669"/>
    <property type="project" value="InterPro"/>
</dbReference>
<sequence>MSDVQVRDLTKRFGEFCAVDHLNFSVAHGEVFGLLGPNGAGKSTLLRMLTTIVPPTEGTALVNGHDVVREPNAVRKGIGVIPQALTSDLDLSADENMRIYAQLYGIPPSRSRRTAEELLTAVDLIQWRDKPLKMYSGGMRRRLEIARGLVHEPKIFFLDEPTTGLDPVSRTAVWEMLAKLKRERDLTIIVTTHYMDEADKLCDRIAIVDHGKLVALDSPIRLKASIPGRNVIEASFSSIPEGWEATLRALPEVAELKAVPPVFRLSSNNGPATITALMEATRAAGVSVASLSVQSTTLDDVFMHYTGHQLRDALQAPAPRQVMMRRMSN</sequence>
<dbReference type="Gene3D" id="3.40.50.300">
    <property type="entry name" value="P-loop containing nucleotide triphosphate hydrolases"/>
    <property type="match status" value="1"/>
</dbReference>
<dbReference type="InterPro" id="IPR027417">
    <property type="entry name" value="P-loop_NTPase"/>
</dbReference>
<dbReference type="GO" id="GO:0016887">
    <property type="term" value="F:ATP hydrolysis activity"/>
    <property type="evidence" value="ECO:0007669"/>
    <property type="project" value="InterPro"/>
</dbReference>
<dbReference type="PANTHER" id="PTHR43582">
    <property type="entry name" value="LINEARMYCIN RESISTANCE ATP-BINDING PROTEIN LNRL"/>
    <property type="match status" value="1"/>
</dbReference>
<keyword evidence="3 6" id="KW-0067">ATP-binding</keyword>
<evidence type="ECO:0000313" key="6">
    <source>
        <dbReference type="EMBL" id="OIR06459.1"/>
    </source>
</evidence>
<evidence type="ECO:0000256" key="2">
    <source>
        <dbReference type="ARBA" id="ARBA00022741"/>
    </source>
</evidence>